<keyword evidence="7" id="KW-1185">Reference proteome</keyword>
<dbReference type="AlphaFoldDB" id="A0A2W7N4K0"/>
<dbReference type="EMBL" id="QKZL01000029">
    <property type="protein sequence ID" value="PZX11774.1"/>
    <property type="molecule type" value="Genomic_DNA"/>
</dbReference>
<evidence type="ECO:0000256" key="2">
    <source>
        <dbReference type="ARBA" id="ARBA00023002"/>
    </source>
</evidence>
<dbReference type="PROSITE" id="PS51352">
    <property type="entry name" value="THIOREDOXIN_2"/>
    <property type="match status" value="1"/>
</dbReference>
<dbReference type="Proteomes" id="UP000248916">
    <property type="component" value="Unassembled WGS sequence"/>
</dbReference>
<organism evidence="6 7">
    <name type="scientific">Palleronia aestuarii</name>
    <dbReference type="NCBI Taxonomy" id="568105"/>
    <lineage>
        <taxon>Bacteria</taxon>
        <taxon>Pseudomonadati</taxon>
        <taxon>Pseudomonadota</taxon>
        <taxon>Alphaproteobacteria</taxon>
        <taxon>Rhodobacterales</taxon>
        <taxon>Roseobacteraceae</taxon>
        <taxon>Palleronia</taxon>
    </lineage>
</organism>
<keyword evidence="4" id="KW-0676">Redox-active center</keyword>
<dbReference type="InterPro" id="IPR013766">
    <property type="entry name" value="Thioredoxin_domain"/>
</dbReference>
<dbReference type="InterPro" id="IPR001853">
    <property type="entry name" value="DSBA-like_thioredoxin_dom"/>
</dbReference>
<evidence type="ECO:0000256" key="1">
    <source>
        <dbReference type="ARBA" id="ARBA00022729"/>
    </source>
</evidence>
<protein>
    <submittedName>
        <fullName evidence="6">DSBA-like thioredoxin domain-containing protein</fullName>
    </submittedName>
</protein>
<evidence type="ECO:0000256" key="4">
    <source>
        <dbReference type="ARBA" id="ARBA00023284"/>
    </source>
</evidence>
<keyword evidence="2" id="KW-0560">Oxidoreductase</keyword>
<sequence>MMAGSRFSRRTFWVGLAAGAGALYLARDPLGDLFGSDLEFEPYPGLPGFRRMAGGSQSTAGSPGGSFSLFVGLEAPGEADPEFEGVLASVRSNVCAALYPEQGPSDMVPVASFSDYNCPYCRVQTEKLAEIAKNGGIAVAWHELPLLGDASVTAARGALAAKRQDAYLAFHRRLMRAPFQTDRTYLGLLAREIGVDEAEFIADMDSAAVADEIRRSRALSRIFGFVGTPALVVGRTVVQGEIGSATMRRLIERERADGTIPGCLS</sequence>
<evidence type="ECO:0000313" key="7">
    <source>
        <dbReference type="Proteomes" id="UP000248916"/>
    </source>
</evidence>
<dbReference type="SUPFAM" id="SSF52833">
    <property type="entry name" value="Thioredoxin-like"/>
    <property type="match status" value="1"/>
</dbReference>
<dbReference type="GO" id="GO:0016491">
    <property type="term" value="F:oxidoreductase activity"/>
    <property type="evidence" value="ECO:0007669"/>
    <property type="project" value="UniProtKB-KW"/>
</dbReference>
<accession>A0A2W7N4K0</accession>
<name>A0A2W7N4K0_9RHOB</name>
<evidence type="ECO:0000313" key="6">
    <source>
        <dbReference type="EMBL" id="PZX11774.1"/>
    </source>
</evidence>
<reference evidence="6 7" key="1">
    <citation type="submission" date="2018-06" db="EMBL/GenBank/DDBJ databases">
        <title>Genomic Encyclopedia of Archaeal and Bacterial Type Strains, Phase II (KMG-II): from individual species to whole genera.</title>
        <authorList>
            <person name="Goeker M."/>
        </authorList>
    </citation>
    <scope>NUCLEOTIDE SEQUENCE [LARGE SCALE GENOMIC DNA]</scope>
    <source>
        <strain evidence="6 7">DSM 22009</strain>
    </source>
</reference>
<gene>
    <name evidence="6" type="ORF">LX81_03851</name>
</gene>
<dbReference type="PANTHER" id="PTHR13887:SF14">
    <property type="entry name" value="DISULFIDE BOND FORMATION PROTEIN D"/>
    <property type="match status" value="1"/>
</dbReference>
<proteinExistence type="predicted"/>
<dbReference type="Gene3D" id="3.40.30.10">
    <property type="entry name" value="Glutaredoxin"/>
    <property type="match status" value="1"/>
</dbReference>
<keyword evidence="1" id="KW-0732">Signal</keyword>
<dbReference type="Pfam" id="PF01323">
    <property type="entry name" value="DSBA"/>
    <property type="match status" value="1"/>
</dbReference>
<evidence type="ECO:0000259" key="5">
    <source>
        <dbReference type="PROSITE" id="PS51352"/>
    </source>
</evidence>
<dbReference type="PANTHER" id="PTHR13887">
    <property type="entry name" value="GLUTATHIONE S-TRANSFERASE KAPPA"/>
    <property type="match status" value="1"/>
</dbReference>
<dbReference type="InterPro" id="IPR036249">
    <property type="entry name" value="Thioredoxin-like_sf"/>
</dbReference>
<comment type="caution">
    <text evidence="6">The sequence shown here is derived from an EMBL/GenBank/DDBJ whole genome shotgun (WGS) entry which is preliminary data.</text>
</comment>
<feature type="domain" description="Thioredoxin" evidence="5">
    <location>
        <begin position="69"/>
        <end position="224"/>
    </location>
</feature>
<keyword evidence="3" id="KW-1015">Disulfide bond</keyword>
<evidence type="ECO:0000256" key="3">
    <source>
        <dbReference type="ARBA" id="ARBA00023157"/>
    </source>
</evidence>
<dbReference type="OrthoDB" id="9780147at2"/>